<evidence type="ECO:0000313" key="2">
    <source>
        <dbReference type="Proteomes" id="UP001497680"/>
    </source>
</evidence>
<organism evidence="1 2">
    <name type="scientific">Hypoxylon rubiginosum</name>
    <dbReference type="NCBI Taxonomy" id="110542"/>
    <lineage>
        <taxon>Eukaryota</taxon>
        <taxon>Fungi</taxon>
        <taxon>Dikarya</taxon>
        <taxon>Ascomycota</taxon>
        <taxon>Pezizomycotina</taxon>
        <taxon>Sordariomycetes</taxon>
        <taxon>Xylariomycetidae</taxon>
        <taxon>Xylariales</taxon>
        <taxon>Hypoxylaceae</taxon>
        <taxon>Hypoxylon</taxon>
    </lineage>
</organism>
<evidence type="ECO:0000313" key="1">
    <source>
        <dbReference type="EMBL" id="KAI6082759.1"/>
    </source>
</evidence>
<sequence length="248" mass="26441">MKAIHGFLGLLSPLFLAQAINTKDSVNPSISPLSWLISDFEWRTGAFEYTLSVGAGPAPGPPLNPPTWYVCGASMVRMNITSSDGRDLTVACIEQTSDAKLANITDMSRYNAGPSGTPPASPHWFVCGGSQLFIYPTGKGDAWGVKPPEPEWQVIDGYNVSTKMRLDPVEKVLSIAQTLYCDDGPADCVEFNATGSARLPELDCRGRTVLEPDANVTVNSPIMGPSVPLSLFDGSVCSGPDFRVVASV</sequence>
<protein>
    <submittedName>
        <fullName evidence="1">Uncharacterized protein</fullName>
    </submittedName>
</protein>
<name>A0ACC0CQT0_9PEZI</name>
<gene>
    <name evidence="1" type="ORF">F4821DRAFT_281503</name>
</gene>
<proteinExistence type="predicted"/>
<dbReference type="EMBL" id="MU394364">
    <property type="protein sequence ID" value="KAI6082759.1"/>
    <property type="molecule type" value="Genomic_DNA"/>
</dbReference>
<keyword evidence="2" id="KW-1185">Reference proteome</keyword>
<dbReference type="Proteomes" id="UP001497680">
    <property type="component" value="Unassembled WGS sequence"/>
</dbReference>
<reference evidence="1 2" key="1">
    <citation type="journal article" date="2022" name="New Phytol.">
        <title>Ecological generalism drives hyperdiversity of secondary metabolite gene clusters in xylarialean endophytes.</title>
        <authorList>
            <person name="Franco M.E.E."/>
            <person name="Wisecaver J.H."/>
            <person name="Arnold A.E."/>
            <person name="Ju Y.M."/>
            <person name="Slot J.C."/>
            <person name="Ahrendt S."/>
            <person name="Moore L.P."/>
            <person name="Eastman K.E."/>
            <person name="Scott K."/>
            <person name="Konkel Z."/>
            <person name="Mondo S.J."/>
            <person name="Kuo A."/>
            <person name="Hayes R.D."/>
            <person name="Haridas S."/>
            <person name="Andreopoulos B."/>
            <person name="Riley R."/>
            <person name="LaButti K."/>
            <person name="Pangilinan J."/>
            <person name="Lipzen A."/>
            <person name="Amirebrahimi M."/>
            <person name="Yan J."/>
            <person name="Adam C."/>
            <person name="Keymanesh K."/>
            <person name="Ng V."/>
            <person name="Louie K."/>
            <person name="Northen T."/>
            <person name="Drula E."/>
            <person name="Henrissat B."/>
            <person name="Hsieh H.M."/>
            <person name="Youens-Clark K."/>
            <person name="Lutzoni F."/>
            <person name="Miadlikowska J."/>
            <person name="Eastwood D.C."/>
            <person name="Hamelin R.C."/>
            <person name="Grigoriev I.V."/>
            <person name="U'Ren J.M."/>
        </authorList>
    </citation>
    <scope>NUCLEOTIDE SEQUENCE [LARGE SCALE GENOMIC DNA]</scope>
    <source>
        <strain evidence="1 2">ER1909</strain>
    </source>
</reference>
<accession>A0ACC0CQT0</accession>
<comment type="caution">
    <text evidence="1">The sequence shown here is derived from an EMBL/GenBank/DDBJ whole genome shotgun (WGS) entry which is preliminary data.</text>
</comment>